<dbReference type="AlphaFoldDB" id="A0A0V0GW78"/>
<dbReference type="Pfam" id="PF20431">
    <property type="entry name" value="E_motif"/>
    <property type="match status" value="1"/>
</dbReference>
<organism evidence="1">
    <name type="scientific">Solanum chacoense</name>
    <name type="common">Chaco potato</name>
    <dbReference type="NCBI Taxonomy" id="4108"/>
    <lineage>
        <taxon>Eukaryota</taxon>
        <taxon>Viridiplantae</taxon>
        <taxon>Streptophyta</taxon>
        <taxon>Embryophyta</taxon>
        <taxon>Tracheophyta</taxon>
        <taxon>Spermatophyta</taxon>
        <taxon>Magnoliopsida</taxon>
        <taxon>eudicotyledons</taxon>
        <taxon>Gunneridae</taxon>
        <taxon>Pentapetalae</taxon>
        <taxon>asterids</taxon>
        <taxon>lamiids</taxon>
        <taxon>Solanales</taxon>
        <taxon>Solanaceae</taxon>
        <taxon>Solanoideae</taxon>
        <taxon>Solaneae</taxon>
        <taxon>Solanum</taxon>
    </lineage>
</organism>
<accession>A0A0V0GW78</accession>
<dbReference type="InterPro" id="IPR046848">
    <property type="entry name" value="E_motif"/>
</dbReference>
<protein>
    <submittedName>
        <fullName evidence="1">Putative ovule protein</fullName>
    </submittedName>
</protein>
<dbReference type="PANTHER" id="PTHR47926">
    <property type="entry name" value="PENTATRICOPEPTIDE REPEAT-CONTAINING PROTEIN"/>
    <property type="match status" value="1"/>
</dbReference>
<dbReference type="EMBL" id="GEDG01029659">
    <property type="protein sequence ID" value="JAP12401.1"/>
    <property type="molecule type" value="Transcribed_RNA"/>
</dbReference>
<sequence>MQEAVKILKNIPIESNLPLTSSLQSELLGLARFSGDVMLGEQIASKLIEQDSEKFWCHLLLVNIYAAASRWDEVAQTKERMKKKGMERVPGCSLKDLKELVHNMIAT</sequence>
<dbReference type="InterPro" id="IPR046960">
    <property type="entry name" value="PPR_At4g14850-like_plant"/>
</dbReference>
<proteinExistence type="predicted"/>
<dbReference type="PANTHER" id="PTHR47926:SF365">
    <property type="entry name" value="DYW DOMAIN-CONTAINING PROTEIN"/>
    <property type="match status" value="1"/>
</dbReference>
<reference evidence="1" key="1">
    <citation type="submission" date="2015-12" db="EMBL/GenBank/DDBJ databases">
        <title>Gene expression during late stages of embryo sac development: a critical building block for successful pollen-pistil interactions.</title>
        <authorList>
            <person name="Liu Y."/>
            <person name="Joly V."/>
            <person name="Sabar M."/>
            <person name="Matton D.P."/>
        </authorList>
    </citation>
    <scope>NUCLEOTIDE SEQUENCE</scope>
</reference>
<evidence type="ECO:0000313" key="1">
    <source>
        <dbReference type="EMBL" id="JAP12401.1"/>
    </source>
</evidence>
<dbReference type="GO" id="GO:0009451">
    <property type="term" value="P:RNA modification"/>
    <property type="evidence" value="ECO:0007669"/>
    <property type="project" value="InterPro"/>
</dbReference>
<name>A0A0V0GW78_SOLCH</name>
<dbReference type="GO" id="GO:0003723">
    <property type="term" value="F:RNA binding"/>
    <property type="evidence" value="ECO:0007669"/>
    <property type="project" value="InterPro"/>
</dbReference>